<dbReference type="EMBL" id="BSXU01004104">
    <property type="protein sequence ID" value="GMG40712.1"/>
    <property type="molecule type" value="Genomic_DNA"/>
</dbReference>
<protein>
    <submittedName>
        <fullName evidence="1">Unnamed protein product</fullName>
    </submittedName>
</protein>
<sequence length="86" mass="10002">MHLKYGNDDVRIMRMGAVTRFSTQVSSLQLLEMNREYIKKIKLERTHELDSKFKAIVRNSNSCTNVKSVLKNGLLLTPNRKQPHTE</sequence>
<dbReference type="OrthoDB" id="6778913at2759"/>
<accession>A0A9W6Z257</accession>
<name>A0A9W6Z257_AMBMO</name>
<keyword evidence="2" id="KW-1185">Reference proteome</keyword>
<reference evidence="1" key="1">
    <citation type="submission" date="2023-04" db="EMBL/GenBank/DDBJ databases">
        <title>Ambrosiozyma monospora NBRC 1965.</title>
        <authorList>
            <person name="Ichikawa N."/>
            <person name="Sato H."/>
            <person name="Tonouchi N."/>
        </authorList>
    </citation>
    <scope>NUCLEOTIDE SEQUENCE</scope>
    <source>
        <strain evidence="1">NBRC 1965</strain>
    </source>
</reference>
<evidence type="ECO:0000313" key="1">
    <source>
        <dbReference type="EMBL" id="GMG40712.1"/>
    </source>
</evidence>
<organism evidence="1 2">
    <name type="scientific">Ambrosiozyma monospora</name>
    <name type="common">Yeast</name>
    <name type="synonym">Endomycopsis monosporus</name>
    <dbReference type="NCBI Taxonomy" id="43982"/>
    <lineage>
        <taxon>Eukaryota</taxon>
        <taxon>Fungi</taxon>
        <taxon>Dikarya</taxon>
        <taxon>Ascomycota</taxon>
        <taxon>Saccharomycotina</taxon>
        <taxon>Pichiomycetes</taxon>
        <taxon>Pichiales</taxon>
        <taxon>Pichiaceae</taxon>
        <taxon>Ambrosiozyma</taxon>
    </lineage>
</organism>
<dbReference type="Proteomes" id="UP001165063">
    <property type="component" value="Unassembled WGS sequence"/>
</dbReference>
<evidence type="ECO:0000313" key="2">
    <source>
        <dbReference type="Proteomes" id="UP001165063"/>
    </source>
</evidence>
<gene>
    <name evidence="1" type="ORF">Amon01_000643200</name>
</gene>
<dbReference type="AlphaFoldDB" id="A0A9W6Z257"/>
<proteinExistence type="predicted"/>
<comment type="caution">
    <text evidence="1">The sequence shown here is derived from an EMBL/GenBank/DDBJ whole genome shotgun (WGS) entry which is preliminary data.</text>
</comment>